<evidence type="ECO:0000313" key="6">
    <source>
        <dbReference type="EMBL" id="ALP52736.1"/>
    </source>
</evidence>
<keyword evidence="1" id="KW-0805">Transcription regulation</keyword>
<dbReference type="GO" id="GO:0046872">
    <property type="term" value="F:metal ion binding"/>
    <property type="evidence" value="ECO:0007669"/>
    <property type="project" value="InterPro"/>
</dbReference>
<keyword evidence="7" id="KW-1185">Reference proteome</keyword>
<dbReference type="SMART" id="SM00422">
    <property type="entry name" value="HTH_MERR"/>
    <property type="match status" value="1"/>
</dbReference>
<dbReference type="InterPro" id="IPR009061">
    <property type="entry name" value="DNA-bd_dom_put_sf"/>
</dbReference>
<dbReference type="GO" id="GO:0003700">
    <property type="term" value="F:DNA-binding transcription factor activity"/>
    <property type="evidence" value="ECO:0007669"/>
    <property type="project" value="InterPro"/>
</dbReference>
<evidence type="ECO:0008006" key="8">
    <source>
        <dbReference type="Google" id="ProtNLM"/>
    </source>
</evidence>
<dbReference type="AlphaFoldDB" id="A0A0S2TC44"/>
<dbReference type="PANTHER" id="PTHR30204">
    <property type="entry name" value="REDOX-CYCLING DRUG-SENSING TRANSCRIPTIONAL ACTIVATOR SOXR"/>
    <property type="match status" value="1"/>
</dbReference>
<dbReference type="KEGG" id="tee:Tel_05980"/>
<dbReference type="InterPro" id="IPR036594">
    <property type="entry name" value="Meth_synthase_dom"/>
</dbReference>
<dbReference type="InterPro" id="IPR036724">
    <property type="entry name" value="Cobalamin-bd_sf"/>
</dbReference>
<evidence type="ECO:0000256" key="3">
    <source>
        <dbReference type="ARBA" id="ARBA00023163"/>
    </source>
</evidence>
<dbReference type="CDD" id="cd01104">
    <property type="entry name" value="HTH_MlrA-CarA"/>
    <property type="match status" value="1"/>
</dbReference>
<dbReference type="PROSITE" id="PS51332">
    <property type="entry name" value="B12_BINDING"/>
    <property type="match status" value="1"/>
</dbReference>
<protein>
    <recommendedName>
        <fullName evidence="8">MerR family transcriptional regulator</fullName>
    </recommendedName>
</protein>
<keyword evidence="2" id="KW-0238">DNA-binding</keyword>
<evidence type="ECO:0000256" key="2">
    <source>
        <dbReference type="ARBA" id="ARBA00023125"/>
    </source>
</evidence>
<proteinExistence type="predicted"/>
<dbReference type="GO" id="GO:0003677">
    <property type="term" value="F:DNA binding"/>
    <property type="evidence" value="ECO:0007669"/>
    <property type="project" value="UniProtKB-KW"/>
</dbReference>
<accession>A0A0S2TC44</accession>
<dbReference type="InterPro" id="IPR006158">
    <property type="entry name" value="Cobalamin-bd"/>
</dbReference>
<feature type="domain" description="HTH merR-type" evidence="4">
    <location>
        <begin position="12"/>
        <end position="81"/>
    </location>
</feature>
<evidence type="ECO:0000313" key="7">
    <source>
        <dbReference type="Proteomes" id="UP000055136"/>
    </source>
</evidence>
<dbReference type="InterPro" id="IPR047057">
    <property type="entry name" value="MerR_fam"/>
</dbReference>
<dbReference type="Proteomes" id="UP000055136">
    <property type="component" value="Chromosome"/>
</dbReference>
<dbReference type="Gene3D" id="3.40.50.280">
    <property type="entry name" value="Cobalamin-binding domain"/>
    <property type="match status" value="1"/>
</dbReference>
<dbReference type="GO" id="GO:0031419">
    <property type="term" value="F:cobalamin binding"/>
    <property type="evidence" value="ECO:0007669"/>
    <property type="project" value="InterPro"/>
</dbReference>
<dbReference type="SUPFAM" id="SSF52242">
    <property type="entry name" value="Cobalamin (vitamin B12)-binding domain"/>
    <property type="match status" value="1"/>
</dbReference>
<keyword evidence="3" id="KW-0804">Transcription</keyword>
<sequence length="304" mass="33357">MDSAEGLPESGLYPIRTVASLTGVNPITLRAWERRYGLLTPLRSDKGHRLYTHKDIDLINQVVELLHKGVPISQTKSYLNQQAPQEALEGPWPDYQRRMLNAVVRFDDQSLEGAYNEALSLHPIDMVTARLVVPLLQTLGKRWASRAGSIAEEHFFGAYMRNKLGARFHHEASRARGPRLVAACLPGEQHETGILLASLSVMARGYRVVLLGADTPLAELRDPCRRTEACGVLLSGSMIPTDEVLHRQLPALVQDVTVPVFIGGQTALQFNDAIVAAGAIPLGTDIPTALKRIEAELVTHSSAR</sequence>
<evidence type="ECO:0000256" key="1">
    <source>
        <dbReference type="ARBA" id="ARBA00023015"/>
    </source>
</evidence>
<dbReference type="SUPFAM" id="SSF46955">
    <property type="entry name" value="Putative DNA-binding domain"/>
    <property type="match status" value="1"/>
</dbReference>
<dbReference type="InterPro" id="IPR000551">
    <property type="entry name" value="MerR-type_HTH_dom"/>
</dbReference>
<organism evidence="6 7">
    <name type="scientific">Candidatus Tenderia electrophaga</name>
    <dbReference type="NCBI Taxonomy" id="1748243"/>
    <lineage>
        <taxon>Bacteria</taxon>
        <taxon>Pseudomonadati</taxon>
        <taxon>Pseudomonadota</taxon>
        <taxon>Gammaproteobacteria</taxon>
        <taxon>Candidatus Tenderiales</taxon>
        <taxon>Candidatus Tenderiaceae</taxon>
        <taxon>Candidatus Tenderia</taxon>
    </lineage>
</organism>
<name>A0A0S2TC44_9GAMM</name>
<dbReference type="EMBL" id="CP013099">
    <property type="protein sequence ID" value="ALP52736.1"/>
    <property type="molecule type" value="Genomic_DNA"/>
</dbReference>
<feature type="domain" description="B12-binding" evidence="5">
    <location>
        <begin position="177"/>
        <end position="300"/>
    </location>
</feature>
<reference evidence="6" key="1">
    <citation type="submission" date="2015-10" db="EMBL/GenBank/DDBJ databases">
        <title>Description of Candidatus Tenderia electrophaga gen. nov, sp. nov., an Uncultivated Electroautotroph from a Biocathode Enrichment.</title>
        <authorList>
            <person name="Eddie B.J."/>
            <person name="Malanoski A.P."/>
            <person name="Wang Z."/>
            <person name="Hall R.J."/>
            <person name="Oh S.D."/>
            <person name="Heiner C."/>
            <person name="Lin B."/>
            <person name="Strycharz-Glaven S.M."/>
        </authorList>
    </citation>
    <scope>NUCLEOTIDE SEQUENCE [LARGE SCALE GENOMIC DNA]</scope>
    <source>
        <strain evidence="6">NRL1</strain>
    </source>
</reference>
<dbReference type="STRING" id="1748243.Tel_05980"/>
<dbReference type="Pfam" id="PF13411">
    <property type="entry name" value="MerR_1"/>
    <property type="match status" value="1"/>
</dbReference>
<dbReference type="Gene3D" id="1.10.1240.10">
    <property type="entry name" value="Methionine synthase domain"/>
    <property type="match status" value="1"/>
</dbReference>
<dbReference type="Pfam" id="PF02607">
    <property type="entry name" value="B12-binding_2"/>
    <property type="match status" value="1"/>
</dbReference>
<evidence type="ECO:0000259" key="4">
    <source>
        <dbReference type="PROSITE" id="PS50937"/>
    </source>
</evidence>
<gene>
    <name evidence="6" type="ORF">Tel_05980</name>
</gene>
<evidence type="ECO:0000259" key="5">
    <source>
        <dbReference type="PROSITE" id="PS51332"/>
    </source>
</evidence>
<dbReference type="PANTHER" id="PTHR30204:SF67">
    <property type="entry name" value="HTH-TYPE TRANSCRIPTIONAL REGULATOR MLRA-RELATED"/>
    <property type="match status" value="1"/>
</dbReference>
<dbReference type="CDD" id="cd02065">
    <property type="entry name" value="B12-binding_like"/>
    <property type="match status" value="1"/>
</dbReference>
<dbReference type="PROSITE" id="PS50937">
    <property type="entry name" value="HTH_MERR_2"/>
    <property type="match status" value="1"/>
</dbReference>
<dbReference type="InterPro" id="IPR003759">
    <property type="entry name" value="Cbl-bd_cap"/>
</dbReference>
<dbReference type="Gene3D" id="1.10.1660.10">
    <property type="match status" value="1"/>
</dbReference>